<evidence type="ECO:0000256" key="1">
    <source>
        <dbReference type="SAM" id="MobiDB-lite"/>
    </source>
</evidence>
<comment type="caution">
    <text evidence="2">The sequence shown here is derived from an EMBL/GenBank/DDBJ whole genome shotgun (WGS) entry which is preliminary data.</text>
</comment>
<gene>
    <name evidence="2" type="ORF">QN277_017952</name>
</gene>
<dbReference type="PANTHER" id="PTHR37615:SF1">
    <property type="entry name" value="NUCLEOPORIN NUP159-LIKE"/>
    <property type="match status" value="1"/>
</dbReference>
<organism evidence="2 3">
    <name type="scientific">Acacia crassicarpa</name>
    <name type="common">northern wattle</name>
    <dbReference type="NCBI Taxonomy" id="499986"/>
    <lineage>
        <taxon>Eukaryota</taxon>
        <taxon>Viridiplantae</taxon>
        <taxon>Streptophyta</taxon>
        <taxon>Embryophyta</taxon>
        <taxon>Tracheophyta</taxon>
        <taxon>Spermatophyta</taxon>
        <taxon>Magnoliopsida</taxon>
        <taxon>eudicotyledons</taxon>
        <taxon>Gunneridae</taxon>
        <taxon>Pentapetalae</taxon>
        <taxon>rosids</taxon>
        <taxon>fabids</taxon>
        <taxon>Fabales</taxon>
        <taxon>Fabaceae</taxon>
        <taxon>Caesalpinioideae</taxon>
        <taxon>mimosoid clade</taxon>
        <taxon>Acacieae</taxon>
        <taxon>Acacia</taxon>
    </lineage>
</organism>
<accession>A0AAE1KGW3</accession>
<protein>
    <submittedName>
        <fullName evidence="2">Uncharacterized protein</fullName>
    </submittedName>
</protein>
<dbReference type="PANTHER" id="PTHR37615">
    <property type="entry name" value="NUCLEOPORIN NUP159-LIKE"/>
    <property type="match status" value="1"/>
</dbReference>
<feature type="region of interest" description="Disordered" evidence="1">
    <location>
        <begin position="17"/>
        <end position="45"/>
    </location>
</feature>
<reference evidence="2" key="1">
    <citation type="submission" date="2023-10" db="EMBL/GenBank/DDBJ databases">
        <title>Chromosome-level genome of the transformable northern wattle, Acacia crassicarpa.</title>
        <authorList>
            <person name="Massaro I."/>
            <person name="Sinha N.R."/>
            <person name="Poethig S."/>
            <person name="Leichty A.R."/>
        </authorList>
    </citation>
    <scope>NUCLEOTIDE SEQUENCE</scope>
    <source>
        <strain evidence="2">Acra3RX</strain>
        <tissue evidence="2">Leaf</tissue>
    </source>
</reference>
<keyword evidence="3" id="KW-1185">Reference proteome</keyword>
<evidence type="ECO:0000313" key="2">
    <source>
        <dbReference type="EMBL" id="KAK4274774.1"/>
    </source>
</evidence>
<name>A0AAE1KGW3_9FABA</name>
<proteinExistence type="predicted"/>
<sequence length="130" mass="14312">MGKKKAQKMKELAVAIGEASSIGDERGQNQSQPQTLRKRGRPRKIVVEKTEGGDQLAAGVDAEPAAEESLEKALVKNKSNEEIEGREFAHVDSSSACTIWITKEDGASCQEVELFRSRKARRKSKPRKSC</sequence>
<dbReference type="EMBL" id="JAWXYG010000004">
    <property type="protein sequence ID" value="KAK4274774.1"/>
    <property type="molecule type" value="Genomic_DNA"/>
</dbReference>
<evidence type="ECO:0000313" key="3">
    <source>
        <dbReference type="Proteomes" id="UP001293593"/>
    </source>
</evidence>
<dbReference type="AlphaFoldDB" id="A0AAE1KGW3"/>
<dbReference type="Proteomes" id="UP001293593">
    <property type="component" value="Unassembled WGS sequence"/>
</dbReference>